<dbReference type="OrthoDB" id="10415089at2759"/>
<keyword evidence="2" id="KW-1185">Reference proteome</keyword>
<sequence>MHGIYLFESSQLSSSLNECKQLCANYSIYQEIRNHESFGEFYNSVLENFTLNCTVVLKYKGSKHQGLGI</sequence>
<protein>
    <submittedName>
        <fullName evidence="1">Uncharacterized protein</fullName>
    </submittedName>
</protein>
<evidence type="ECO:0000313" key="1">
    <source>
        <dbReference type="EMBL" id="KRZ63165.1"/>
    </source>
</evidence>
<dbReference type="AlphaFoldDB" id="A0A0V1LUH0"/>
<reference evidence="1 2" key="1">
    <citation type="submission" date="2015-05" db="EMBL/GenBank/DDBJ databases">
        <title>Evolution of Trichinella species and genotypes.</title>
        <authorList>
            <person name="Korhonen P.K."/>
            <person name="Edoardo P."/>
            <person name="Giuseppe L.R."/>
            <person name="Gasser R.B."/>
        </authorList>
    </citation>
    <scope>NUCLEOTIDE SEQUENCE [LARGE SCALE GENOMIC DNA]</scope>
    <source>
        <strain evidence="1">ISS10</strain>
    </source>
</reference>
<dbReference type="Proteomes" id="UP000054721">
    <property type="component" value="Unassembled WGS sequence"/>
</dbReference>
<dbReference type="EMBL" id="JYDW01000002">
    <property type="protein sequence ID" value="KRZ63165.1"/>
    <property type="molecule type" value="Genomic_DNA"/>
</dbReference>
<accession>A0A0V1LUH0</accession>
<comment type="caution">
    <text evidence="1">The sequence shown here is derived from an EMBL/GenBank/DDBJ whole genome shotgun (WGS) entry which is preliminary data.</text>
</comment>
<organism evidence="1 2">
    <name type="scientific">Trichinella nativa</name>
    <dbReference type="NCBI Taxonomy" id="6335"/>
    <lineage>
        <taxon>Eukaryota</taxon>
        <taxon>Metazoa</taxon>
        <taxon>Ecdysozoa</taxon>
        <taxon>Nematoda</taxon>
        <taxon>Enoplea</taxon>
        <taxon>Dorylaimia</taxon>
        <taxon>Trichinellida</taxon>
        <taxon>Trichinellidae</taxon>
        <taxon>Trichinella</taxon>
    </lineage>
</organism>
<name>A0A0V1LUH0_9BILA</name>
<evidence type="ECO:0000313" key="2">
    <source>
        <dbReference type="Proteomes" id="UP000054721"/>
    </source>
</evidence>
<proteinExistence type="predicted"/>
<gene>
    <name evidence="1" type="ORF">T02_10765</name>
</gene>